<name>A0ABY7CD51_9BASI</name>
<dbReference type="GeneID" id="77807284"/>
<keyword evidence="4" id="KW-1185">Reference proteome</keyword>
<sequence length="278" mass="31650">MGGGFFPGQVKWIDHAITEWLDGEYHQDLQEEIAAQAAEKTYKAQVEALEKQQLKEQAADNRKILAEAKRLEKQLIAARKRLLDSKERQRISDEKKRCRILAALEHKQNLALERLRVAEIKKQTKAQEIERQANLSPEQRKQEALERKRAKDLMAYENAAQKAEELAIRAARIKAIDEARAAQVVQDAEDKRNRKEIIEGNKQRAHVNRIAQDRRTSEKLGERSRDQMVLSLFLGGGGAMGSQPSLPEENHPVISSSDLSSSLDQLDSELSVRDSRME</sequence>
<accession>A0ABY7CD51</accession>
<protein>
    <submittedName>
        <fullName evidence="3">Uncharacterized protein</fullName>
    </submittedName>
</protein>
<dbReference type="EMBL" id="CP110422">
    <property type="protein sequence ID" value="WAQ82061.1"/>
    <property type="molecule type" value="Genomic_DNA"/>
</dbReference>
<organism evidence="3 4">
    <name type="scientific">Puccinia triticina</name>
    <dbReference type="NCBI Taxonomy" id="208348"/>
    <lineage>
        <taxon>Eukaryota</taxon>
        <taxon>Fungi</taxon>
        <taxon>Dikarya</taxon>
        <taxon>Basidiomycota</taxon>
        <taxon>Pucciniomycotina</taxon>
        <taxon>Pucciniomycetes</taxon>
        <taxon>Pucciniales</taxon>
        <taxon>Pucciniaceae</taxon>
        <taxon>Puccinia</taxon>
    </lineage>
</organism>
<keyword evidence="1" id="KW-0175">Coiled coil</keyword>
<gene>
    <name evidence="3" type="ORF">PtA15_2A374</name>
</gene>
<feature type="compositionally biased region" description="Low complexity" evidence="2">
    <location>
        <begin position="255"/>
        <end position="269"/>
    </location>
</feature>
<evidence type="ECO:0000256" key="1">
    <source>
        <dbReference type="SAM" id="Coils"/>
    </source>
</evidence>
<dbReference type="Proteomes" id="UP001164743">
    <property type="component" value="Chromosome 2A"/>
</dbReference>
<evidence type="ECO:0000313" key="3">
    <source>
        <dbReference type="EMBL" id="WAQ82061.1"/>
    </source>
</evidence>
<feature type="region of interest" description="Disordered" evidence="2">
    <location>
        <begin position="126"/>
        <end position="146"/>
    </location>
</feature>
<reference evidence="3" key="1">
    <citation type="submission" date="2022-10" db="EMBL/GenBank/DDBJ databases">
        <title>Puccinia triticina Genome sequencing and assembly.</title>
        <authorList>
            <person name="Li C."/>
        </authorList>
    </citation>
    <scope>NUCLEOTIDE SEQUENCE</scope>
    <source>
        <strain evidence="3">Pt15</strain>
    </source>
</reference>
<feature type="coiled-coil region" evidence="1">
    <location>
        <begin position="35"/>
        <end position="88"/>
    </location>
</feature>
<feature type="region of interest" description="Disordered" evidence="2">
    <location>
        <begin position="234"/>
        <end position="278"/>
    </location>
</feature>
<dbReference type="RefSeq" id="XP_053017616.1">
    <property type="nucleotide sequence ID" value="XM_053166389.1"/>
</dbReference>
<evidence type="ECO:0000256" key="2">
    <source>
        <dbReference type="SAM" id="MobiDB-lite"/>
    </source>
</evidence>
<evidence type="ECO:0000313" key="4">
    <source>
        <dbReference type="Proteomes" id="UP001164743"/>
    </source>
</evidence>
<proteinExistence type="predicted"/>